<name>A0A4R5L2W9_9BURK</name>
<dbReference type="EMBL" id="SMOD01000051">
    <property type="protein sequence ID" value="TDG02869.1"/>
    <property type="molecule type" value="Genomic_DNA"/>
</dbReference>
<sequence>MFSPGCLAGNFARNRIWPATAGDANSALTIAAGYPVVQNPNSAFFGSTGSPAAVVNRVPSNNTVAPVYSGYASANSMGVFSAAATWTTGSGTAGVVNSNTRFRNFGELSSGPSPRGLSGAAMFNNVEVNFRYQFTPILLWGVAYNYTHGNAMLGKSGATYNQFATGLDYLLSKR</sequence>
<dbReference type="AlphaFoldDB" id="A0A4R5L2W9"/>
<dbReference type="SUPFAM" id="SSF56935">
    <property type="entry name" value="Porins"/>
    <property type="match status" value="1"/>
</dbReference>
<dbReference type="RefSeq" id="WP_133189529.1">
    <property type="nucleotide sequence ID" value="NZ_SMOD01000051.1"/>
</dbReference>
<evidence type="ECO:0008006" key="3">
    <source>
        <dbReference type="Google" id="ProtNLM"/>
    </source>
</evidence>
<evidence type="ECO:0000313" key="2">
    <source>
        <dbReference type="Proteomes" id="UP000295606"/>
    </source>
</evidence>
<organism evidence="1 2">
    <name type="scientific">Paraburkholderia guartelaensis</name>
    <dbReference type="NCBI Taxonomy" id="2546446"/>
    <lineage>
        <taxon>Bacteria</taxon>
        <taxon>Pseudomonadati</taxon>
        <taxon>Pseudomonadota</taxon>
        <taxon>Betaproteobacteria</taxon>
        <taxon>Burkholderiales</taxon>
        <taxon>Burkholderiaceae</taxon>
        <taxon>Paraburkholderia</taxon>
    </lineage>
</organism>
<evidence type="ECO:0000313" key="1">
    <source>
        <dbReference type="EMBL" id="TDG02869.1"/>
    </source>
</evidence>
<gene>
    <name evidence="1" type="ORF">E1N52_37665</name>
</gene>
<protein>
    <recommendedName>
        <fullName evidence="3">Porin</fullName>
    </recommendedName>
</protein>
<dbReference type="Proteomes" id="UP000295606">
    <property type="component" value="Unassembled WGS sequence"/>
</dbReference>
<dbReference type="OrthoDB" id="8982743at2"/>
<reference evidence="1 2" key="1">
    <citation type="submission" date="2019-03" db="EMBL/GenBank/DDBJ databases">
        <title>Paraburkholderia sp. isolated from native Mimosa gymnas in Guartela State Park, Brazil.</title>
        <authorList>
            <person name="Paulitsch F."/>
            <person name="Hungria M."/>
            <person name="Delamuta J.R.M."/>
            <person name="Ribeiro R.A."/>
            <person name="Dall'Agnol R."/>
            <person name="Silva J.S.B."/>
        </authorList>
    </citation>
    <scope>NUCLEOTIDE SEQUENCE [LARGE SCALE GENOMIC DNA]</scope>
    <source>
        <strain evidence="1 2">CNPSo 3008</strain>
    </source>
</reference>
<dbReference type="InterPro" id="IPR023614">
    <property type="entry name" value="Porin_dom_sf"/>
</dbReference>
<comment type="caution">
    <text evidence="1">The sequence shown here is derived from an EMBL/GenBank/DDBJ whole genome shotgun (WGS) entry which is preliminary data.</text>
</comment>
<proteinExistence type="predicted"/>
<accession>A0A4R5L2W9</accession>
<dbReference type="Gene3D" id="2.40.160.10">
    <property type="entry name" value="Porin"/>
    <property type="match status" value="1"/>
</dbReference>